<reference evidence="2" key="1">
    <citation type="submission" date="2023-04" db="EMBL/GenBank/DDBJ databases">
        <title>Black Yeasts Isolated from many extreme environments.</title>
        <authorList>
            <person name="Coleine C."/>
            <person name="Stajich J.E."/>
            <person name="Selbmann L."/>
        </authorList>
    </citation>
    <scope>NUCLEOTIDE SEQUENCE</scope>
    <source>
        <strain evidence="2">CCFEE 5312</strain>
    </source>
</reference>
<dbReference type="GO" id="GO:0008696">
    <property type="term" value="F:4-amino-4-deoxychorismate lyase activity"/>
    <property type="evidence" value="ECO:0007669"/>
    <property type="project" value="UniProtKB-EC"/>
</dbReference>
<dbReference type="SUPFAM" id="SSF56752">
    <property type="entry name" value="D-aminoacid aminotransferase-like PLP-dependent enzymes"/>
    <property type="match status" value="1"/>
</dbReference>
<name>A0AAJ0GDX4_9PEZI</name>
<dbReference type="EC" id="4.1.3.38" evidence="2"/>
<evidence type="ECO:0000313" key="2">
    <source>
        <dbReference type="EMBL" id="KAK3054753.1"/>
    </source>
</evidence>
<evidence type="ECO:0000256" key="1">
    <source>
        <dbReference type="SAM" id="MobiDB-lite"/>
    </source>
</evidence>
<dbReference type="InterPro" id="IPR043132">
    <property type="entry name" value="BCAT-like_C"/>
</dbReference>
<accession>A0AAJ0GDX4</accession>
<protein>
    <submittedName>
        <fullName evidence="2">Aminodeoxychorismate lyase</fullName>
        <ecNumber evidence="2">4.1.3.38</ecNumber>
    </submittedName>
</protein>
<dbReference type="EMBL" id="JAWDJX010000011">
    <property type="protein sequence ID" value="KAK3054753.1"/>
    <property type="molecule type" value="Genomic_DNA"/>
</dbReference>
<evidence type="ECO:0000313" key="3">
    <source>
        <dbReference type="Proteomes" id="UP001271007"/>
    </source>
</evidence>
<dbReference type="Pfam" id="PF01063">
    <property type="entry name" value="Aminotran_4"/>
    <property type="match status" value="1"/>
</dbReference>
<dbReference type="Proteomes" id="UP001271007">
    <property type="component" value="Unassembled WGS sequence"/>
</dbReference>
<keyword evidence="3" id="KW-1185">Reference proteome</keyword>
<keyword evidence="2" id="KW-0456">Lyase</keyword>
<organism evidence="2 3">
    <name type="scientific">Extremus antarcticus</name>
    <dbReference type="NCBI Taxonomy" id="702011"/>
    <lineage>
        <taxon>Eukaryota</taxon>
        <taxon>Fungi</taxon>
        <taxon>Dikarya</taxon>
        <taxon>Ascomycota</taxon>
        <taxon>Pezizomycotina</taxon>
        <taxon>Dothideomycetes</taxon>
        <taxon>Dothideomycetidae</taxon>
        <taxon>Mycosphaerellales</taxon>
        <taxon>Extremaceae</taxon>
        <taxon>Extremus</taxon>
    </lineage>
</organism>
<feature type="region of interest" description="Disordered" evidence="1">
    <location>
        <begin position="1"/>
        <end position="35"/>
    </location>
</feature>
<dbReference type="Gene3D" id="3.20.10.10">
    <property type="entry name" value="D-amino Acid Aminotransferase, subunit A, domain 2"/>
    <property type="match status" value="1"/>
</dbReference>
<dbReference type="AlphaFoldDB" id="A0AAJ0GDX4"/>
<comment type="caution">
    <text evidence="2">The sequence shown here is derived from an EMBL/GenBank/DDBJ whole genome shotgun (WGS) entry which is preliminary data.</text>
</comment>
<feature type="compositionally biased region" description="Low complexity" evidence="1">
    <location>
        <begin position="1"/>
        <end position="18"/>
    </location>
</feature>
<dbReference type="InterPro" id="IPR001544">
    <property type="entry name" value="Aminotrans_IV"/>
</dbReference>
<proteinExistence type="predicted"/>
<dbReference type="InterPro" id="IPR036038">
    <property type="entry name" value="Aminotransferase-like"/>
</dbReference>
<sequence length="320" mass="35586">MDGNRSSIGSPDSSKPSDLPVGDELAQAQPAGDDTDDDIYVYASLLYDPALVHSPENTKASFNRPCPFYLLEHQWTRLGVANWSKSHSPNSHGSPSHFLHGLMCAVRAYQRSHRDLSQSICLRVRVHSHCSGKITTHITIPAPRPALSAMFPQTFGVPAYLPKTEWTIVLDTQPTEVAESTMYKTSDRSPYARARASAAVSEPWRLKREVLLYNTDGEMLDATSSTPYFFRNGRWVVPTSASGGLQGTTRRWALEHGVAHEGVVTKDSLKIGEFVCLSNGFWGFFYARLVAQDPRLIPPTEDECRRIEMLMRGTSSNVGW</sequence>
<gene>
    <name evidence="2" type="primary">ABZ2</name>
    <name evidence="2" type="ORF">LTR09_004482</name>
</gene>